<dbReference type="EMBL" id="SRMA01025931">
    <property type="protein sequence ID" value="TRY89802.1"/>
    <property type="molecule type" value="Genomic_DNA"/>
</dbReference>
<name>A0A553QIP2_9TELE</name>
<dbReference type="Pfam" id="PF00651">
    <property type="entry name" value="BTB"/>
    <property type="match status" value="1"/>
</dbReference>
<comment type="caution">
    <text evidence="8">The sequence shown here is derived from an EMBL/GenBank/DDBJ whole genome shotgun (WGS) entry which is preliminary data.</text>
</comment>
<dbReference type="GO" id="GO:0019964">
    <property type="term" value="F:type II interferon binding"/>
    <property type="evidence" value="ECO:0007669"/>
    <property type="project" value="TreeGrafter"/>
</dbReference>
<dbReference type="PRINTS" id="PR00501">
    <property type="entry name" value="KELCHREPEAT"/>
</dbReference>
<evidence type="ECO:0000313" key="8">
    <source>
        <dbReference type="EMBL" id="TRY89802.1"/>
    </source>
</evidence>
<evidence type="ECO:0000259" key="7">
    <source>
        <dbReference type="PROSITE" id="PS50097"/>
    </source>
</evidence>
<dbReference type="STRING" id="623744.A0A553QIP2"/>
<dbReference type="GO" id="GO:0006895">
    <property type="term" value="P:Golgi to endosome transport"/>
    <property type="evidence" value="ECO:0007669"/>
    <property type="project" value="TreeGrafter"/>
</dbReference>
<sequence length="656" mass="74020">MRGGEGRKEKRRGKKIGEKEKEGKGREGKRREEKRRRVEKTREDERREDKRTQNRTLRDHSNLGHLTPPACFVKVQKEGTHSQQSITQPPEVLDCGRISRKPRGSSGRPDTTGMDITSRCTLGDPNKLPEGVPQPARMPYISDKHPRQTLEVINLLRKHRELCDVVLVVGAKKIYAHRVILSACSPYFRAMFTGELAESRQTEVVIRDIDERAMELLIDFAYTSQVTVEEGNVQTLLPAACLLQLAEIQEACCEFLKRQLDPSNCLGIRAFADTHSCRELLRIADKFTQHNFQEVMESEEFMLLPANQLIDIISSDELNVRSEEQVFNAVMAWVKYSIQERRPQLPQVLQHVRLPLLSPKFLVGTVGSDPLIKSDEECRDLVDEAKNYLLLPQERPLMQGPRTRPRKPIRCGEVLFAVGGWCSGDAISSVERYDPQTNEWRMVASMSKRRCGVGVSVLDDLLYAVGGHDGSSYLNSVERYDPKENKWTRVASMSTRRLGVAVAVLGGFLYAVGGSDGTSPLNTVERYNPQENRWYTVAPMGTRRKHLGCAVYQDMIYSVGGRDDTTELSSAERYNPRTNQWSPVVAMTSRRSGVGLAVVNGQLMAVGGFDGTTYLKTIEVYDPDANTWRLYGGMNYRRLGGGVGVIKMTHCESHIW</sequence>
<proteinExistence type="predicted"/>
<dbReference type="Gene3D" id="3.30.710.10">
    <property type="entry name" value="Potassium Channel Kv1.1, Chain A"/>
    <property type="match status" value="1"/>
</dbReference>
<feature type="compositionally biased region" description="Basic and acidic residues" evidence="6">
    <location>
        <begin position="15"/>
        <end position="31"/>
    </location>
</feature>
<evidence type="ECO:0000256" key="3">
    <source>
        <dbReference type="ARBA" id="ARBA00022737"/>
    </source>
</evidence>
<dbReference type="GO" id="GO:0043161">
    <property type="term" value="P:proteasome-mediated ubiquitin-dependent protein catabolic process"/>
    <property type="evidence" value="ECO:0007669"/>
    <property type="project" value="TreeGrafter"/>
</dbReference>
<dbReference type="CDD" id="cd18459">
    <property type="entry name" value="BACK_KLHL20"/>
    <property type="match status" value="1"/>
</dbReference>
<evidence type="ECO:0000256" key="5">
    <source>
        <dbReference type="ARBA" id="ARBA00040631"/>
    </source>
</evidence>
<dbReference type="AlphaFoldDB" id="A0A553QIP2"/>
<dbReference type="InterPro" id="IPR000210">
    <property type="entry name" value="BTB/POZ_dom"/>
</dbReference>
<dbReference type="GO" id="GO:0005829">
    <property type="term" value="C:cytosol"/>
    <property type="evidence" value="ECO:0007669"/>
    <property type="project" value="GOC"/>
</dbReference>
<feature type="region of interest" description="Disordered" evidence="6">
    <location>
        <begin position="1"/>
        <end position="132"/>
    </location>
</feature>
<dbReference type="SMART" id="SM00612">
    <property type="entry name" value="Kelch"/>
    <property type="match status" value="5"/>
</dbReference>
<comment type="pathway">
    <text evidence="1">Protein modification; protein ubiquitination.</text>
</comment>
<keyword evidence="3" id="KW-0677">Repeat</keyword>
<evidence type="ECO:0000256" key="6">
    <source>
        <dbReference type="SAM" id="MobiDB-lite"/>
    </source>
</evidence>
<dbReference type="Proteomes" id="UP000316079">
    <property type="component" value="Unassembled WGS sequence"/>
</dbReference>
<feature type="compositionally biased region" description="Basic and acidic residues" evidence="6">
    <location>
        <begin position="40"/>
        <end position="62"/>
    </location>
</feature>
<keyword evidence="9" id="KW-1185">Reference proteome</keyword>
<dbReference type="FunFam" id="1.25.40.420:FF:000001">
    <property type="entry name" value="Kelch-like family member 12"/>
    <property type="match status" value="1"/>
</dbReference>
<dbReference type="Gene3D" id="1.25.40.420">
    <property type="match status" value="1"/>
</dbReference>
<protein>
    <recommendedName>
        <fullName evidence="5">Kelch-like protein 20</fullName>
    </recommendedName>
</protein>
<dbReference type="InterPro" id="IPR015915">
    <property type="entry name" value="Kelch-typ_b-propeller"/>
</dbReference>
<dbReference type="PANTHER" id="PTHR24412:SF451">
    <property type="entry name" value="KELCH-LIKE PROTEIN 20"/>
    <property type="match status" value="1"/>
</dbReference>
<dbReference type="PROSITE" id="PS50097">
    <property type="entry name" value="BTB"/>
    <property type="match status" value="1"/>
</dbReference>
<feature type="domain" description="BTB" evidence="7">
    <location>
        <begin position="163"/>
        <end position="230"/>
    </location>
</feature>
<dbReference type="SMART" id="SM00225">
    <property type="entry name" value="BTB"/>
    <property type="match status" value="1"/>
</dbReference>
<organism evidence="8 9">
    <name type="scientific">Danionella cerebrum</name>
    <dbReference type="NCBI Taxonomy" id="2873325"/>
    <lineage>
        <taxon>Eukaryota</taxon>
        <taxon>Metazoa</taxon>
        <taxon>Chordata</taxon>
        <taxon>Craniata</taxon>
        <taxon>Vertebrata</taxon>
        <taxon>Euteleostomi</taxon>
        <taxon>Actinopterygii</taxon>
        <taxon>Neopterygii</taxon>
        <taxon>Teleostei</taxon>
        <taxon>Ostariophysi</taxon>
        <taxon>Cypriniformes</taxon>
        <taxon>Danionidae</taxon>
        <taxon>Danioninae</taxon>
        <taxon>Danionella</taxon>
    </lineage>
</organism>
<dbReference type="CDD" id="cd18249">
    <property type="entry name" value="BTB_POZ_KLHL20_KLEIP"/>
    <property type="match status" value="1"/>
</dbReference>
<dbReference type="GO" id="GO:1990390">
    <property type="term" value="P:protein K33-linked ubiquitination"/>
    <property type="evidence" value="ECO:0007669"/>
    <property type="project" value="TreeGrafter"/>
</dbReference>
<evidence type="ECO:0000256" key="2">
    <source>
        <dbReference type="ARBA" id="ARBA00022441"/>
    </source>
</evidence>
<accession>A0A553QIP2</accession>
<dbReference type="PANTHER" id="PTHR24412">
    <property type="entry name" value="KELCH PROTEIN"/>
    <property type="match status" value="1"/>
</dbReference>
<evidence type="ECO:0000256" key="4">
    <source>
        <dbReference type="ARBA" id="ARBA00022786"/>
    </source>
</evidence>
<keyword evidence="4" id="KW-0833">Ubl conjugation pathway</keyword>
<dbReference type="SUPFAM" id="SSF117281">
    <property type="entry name" value="Kelch motif"/>
    <property type="match status" value="1"/>
</dbReference>
<dbReference type="InterPro" id="IPR011333">
    <property type="entry name" value="SKP1/BTB/POZ_sf"/>
</dbReference>
<dbReference type="GO" id="GO:0005802">
    <property type="term" value="C:trans-Golgi network"/>
    <property type="evidence" value="ECO:0007669"/>
    <property type="project" value="TreeGrafter"/>
</dbReference>
<dbReference type="GO" id="GO:0016605">
    <property type="term" value="C:PML body"/>
    <property type="evidence" value="ECO:0007669"/>
    <property type="project" value="TreeGrafter"/>
</dbReference>
<reference evidence="8 9" key="1">
    <citation type="journal article" date="2019" name="Sci. Data">
        <title>Hybrid genome assembly and annotation of Danionella translucida.</title>
        <authorList>
            <person name="Kadobianskyi M."/>
            <person name="Schulze L."/>
            <person name="Schuelke M."/>
            <person name="Judkewitz B."/>
        </authorList>
    </citation>
    <scope>NUCLEOTIDE SEQUENCE [LARGE SCALE GENOMIC DNA]</scope>
    <source>
        <strain evidence="8 9">Bolton</strain>
    </source>
</reference>
<evidence type="ECO:0000313" key="9">
    <source>
        <dbReference type="Proteomes" id="UP000316079"/>
    </source>
</evidence>
<evidence type="ECO:0000256" key="1">
    <source>
        <dbReference type="ARBA" id="ARBA00004906"/>
    </source>
</evidence>
<dbReference type="Gene3D" id="2.120.10.80">
    <property type="entry name" value="Kelch-type beta propeller"/>
    <property type="match status" value="1"/>
</dbReference>
<dbReference type="Pfam" id="PF07707">
    <property type="entry name" value="BACK"/>
    <property type="match status" value="1"/>
</dbReference>
<keyword evidence="2" id="KW-0880">Kelch repeat</keyword>
<dbReference type="OrthoDB" id="45365at2759"/>
<dbReference type="InterPro" id="IPR006652">
    <property type="entry name" value="Kelch_1"/>
</dbReference>
<dbReference type="SUPFAM" id="SSF54695">
    <property type="entry name" value="POZ domain"/>
    <property type="match status" value="1"/>
</dbReference>
<dbReference type="Pfam" id="PF01344">
    <property type="entry name" value="Kelch_1"/>
    <property type="match status" value="5"/>
</dbReference>
<dbReference type="InterPro" id="IPR011705">
    <property type="entry name" value="BACK"/>
</dbReference>
<gene>
    <name evidence="8" type="ORF">DNTS_001862</name>
</gene>
<dbReference type="SMART" id="SM00875">
    <property type="entry name" value="BACK"/>
    <property type="match status" value="1"/>
</dbReference>
<dbReference type="FunFam" id="3.30.710.10:FF:000001">
    <property type="entry name" value="Kelch-like family member 20"/>
    <property type="match status" value="1"/>
</dbReference>